<sequence length="117" mass="14240">MDFYSSRYFKKHESDYKELLSEYRQKGFDLDLVTNYASFFGSLANYQKIIWFVRLRKGVKIKFIKDRNVKGEAYQFVQSLPEERIGWMLKLHRRYIIQAMLFTLWLVVGTIFQYAIR</sequence>
<reference evidence="2" key="1">
    <citation type="submission" date="2022-11" db="EMBL/GenBank/DDBJ databases">
        <title>blaNDM-1 and qnrB1 co-producing ST413 Enterobacter.</title>
        <authorList>
            <person name="Halder G."/>
            <person name="Chaudhuri B."/>
            <person name="Dutta S."/>
        </authorList>
    </citation>
    <scope>NUCLEOTIDE SEQUENCE</scope>
    <source>
        <strain evidence="2">PEER684</strain>
    </source>
</reference>
<dbReference type="RefSeq" id="WP_224752849.1">
    <property type="nucleotide sequence ID" value="NZ_JACWFD010000001.1"/>
</dbReference>
<dbReference type="AlphaFoldDB" id="A0AAE4DY91"/>
<proteinExistence type="predicted"/>
<evidence type="ECO:0000256" key="1">
    <source>
        <dbReference type="SAM" id="Phobius"/>
    </source>
</evidence>
<accession>A0AAE4DY91</accession>
<gene>
    <name evidence="2" type="ORF">MX989_10080</name>
</gene>
<evidence type="ECO:0000313" key="3">
    <source>
        <dbReference type="Proteomes" id="UP001185068"/>
    </source>
</evidence>
<dbReference type="Proteomes" id="UP001185068">
    <property type="component" value="Unassembled WGS sequence"/>
</dbReference>
<keyword evidence="1" id="KW-0812">Transmembrane</keyword>
<organism evidence="2 3">
    <name type="scientific">Enterobacter sichuanensis</name>
    <dbReference type="NCBI Taxonomy" id="2071710"/>
    <lineage>
        <taxon>Bacteria</taxon>
        <taxon>Pseudomonadati</taxon>
        <taxon>Pseudomonadota</taxon>
        <taxon>Gammaproteobacteria</taxon>
        <taxon>Enterobacterales</taxon>
        <taxon>Enterobacteriaceae</taxon>
        <taxon>Enterobacter</taxon>
        <taxon>Enterobacter cloacae complex</taxon>
    </lineage>
</organism>
<comment type="caution">
    <text evidence="2">The sequence shown here is derived from an EMBL/GenBank/DDBJ whole genome shotgun (WGS) entry which is preliminary data.</text>
</comment>
<keyword evidence="1" id="KW-1133">Transmembrane helix</keyword>
<name>A0AAE4DY91_9ENTR</name>
<evidence type="ECO:0000313" key="2">
    <source>
        <dbReference type="EMBL" id="MDR9946426.1"/>
    </source>
</evidence>
<feature type="transmembrane region" description="Helical" evidence="1">
    <location>
        <begin position="95"/>
        <end position="116"/>
    </location>
</feature>
<keyword evidence="1" id="KW-0472">Membrane</keyword>
<dbReference type="EMBL" id="JALLIR010000001">
    <property type="protein sequence ID" value="MDR9946426.1"/>
    <property type="molecule type" value="Genomic_DNA"/>
</dbReference>
<protein>
    <submittedName>
        <fullName evidence="2">Uncharacterized protein</fullName>
    </submittedName>
</protein>